<dbReference type="EMBL" id="MHQN01000020">
    <property type="protein sequence ID" value="OHA03374.1"/>
    <property type="molecule type" value="Genomic_DNA"/>
</dbReference>
<reference evidence="2 3" key="1">
    <citation type="journal article" date="2016" name="Nat. Commun.">
        <title>Thousands of microbial genomes shed light on interconnected biogeochemical processes in an aquifer system.</title>
        <authorList>
            <person name="Anantharaman K."/>
            <person name="Brown C.T."/>
            <person name="Hug L.A."/>
            <person name="Sharon I."/>
            <person name="Castelle C.J."/>
            <person name="Probst A.J."/>
            <person name="Thomas B.C."/>
            <person name="Singh A."/>
            <person name="Wilkins M.J."/>
            <person name="Karaoz U."/>
            <person name="Brodie E.L."/>
            <person name="Williams K.H."/>
            <person name="Hubbard S.S."/>
            <person name="Banfield J.F."/>
        </authorList>
    </citation>
    <scope>NUCLEOTIDE SEQUENCE [LARGE SCALE GENOMIC DNA]</scope>
</reference>
<evidence type="ECO:0000313" key="2">
    <source>
        <dbReference type="EMBL" id="OHA03374.1"/>
    </source>
</evidence>
<evidence type="ECO:0000313" key="3">
    <source>
        <dbReference type="Proteomes" id="UP000177177"/>
    </source>
</evidence>
<dbReference type="Proteomes" id="UP000177177">
    <property type="component" value="Unassembled WGS sequence"/>
</dbReference>
<keyword evidence="1" id="KW-0472">Membrane</keyword>
<dbReference type="AlphaFoldDB" id="A0A1G2KW17"/>
<feature type="transmembrane region" description="Helical" evidence="1">
    <location>
        <begin position="96"/>
        <end position="120"/>
    </location>
</feature>
<accession>A0A1G2KW17</accession>
<keyword evidence="1" id="KW-1133">Transmembrane helix</keyword>
<comment type="caution">
    <text evidence="2">The sequence shown here is derived from an EMBL/GenBank/DDBJ whole genome shotgun (WGS) entry which is preliminary data.</text>
</comment>
<feature type="transmembrane region" description="Helical" evidence="1">
    <location>
        <begin position="66"/>
        <end position="90"/>
    </location>
</feature>
<proteinExistence type="predicted"/>
<protein>
    <submittedName>
        <fullName evidence="2">Uncharacterized protein</fullName>
    </submittedName>
</protein>
<evidence type="ECO:0000256" key="1">
    <source>
        <dbReference type="SAM" id="Phobius"/>
    </source>
</evidence>
<name>A0A1G2KW17_9BACT</name>
<keyword evidence="1" id="KW-0812">Transmembrane</keyword>
<sequence length="140" mass="15620">MFVLGFGVLARWDFAMHANTSHFLIALAICIAGSTGMYLQLRNPAEQLSWTEAELRAMRHLTYERTGFYCVLFVVASALLPVKVVAWVLFPSVGVAVLPFSVIGWMVLSSMLLIVVSYLLDLWRLDNLGQILGWDSNAPQ</sequence>
<feature type="transmembrane region" description="Helical" evidence="1">
    <location>
        <begin position="20"/>
        <end position="39"/>
    </location>
</feature>
<organism evidence="2 3">
    <name type="scientific">Candidatus Sungbacteria bacterium RIFCSPHIGHO2_02_FULL_53_17</name>
    <dbReference type="NCBI Taxonomy" id="1802275"/>
    <lineage>
        <taxon>Bacteria</taxon>
        <taxon>Candidatus Sungiibacteriota</taxon>
    </lineage>
</organism>
<gene>
    <name evidence="2" type="ORF">A3C92_00325</name>
</gene>